<gene>
    <name evidence="1" type="ORF">X975_13705</name>
</gene>
<dbReference type="EMBL" id="KK112170">
    <property type="protein sequence ID" value="KFM56919.1"/>
    <property type="molecule type" value="Genomic_DNA"/>
</dbReference>
<organism evidence="1 2">
    <name type="scientific">Stegodyphus mimosarum</name>
    <name type="common">African social velvet spider</name>
    <dbReference type="NCBI Taxonomy" id="407821"/>
    <lineage>
        <taxon>Eukaryota</taxon>
        <taxon>Metazoa</taxon>
        <taxon>Ecdysozoa</taxon>
        <taxon>Arthropoda</taxon>
        <taxon>Chelicerata</taxon>
        <taxon>Arachnida</taxon>
        <taxon>Araneae</taxon>
        <taxon>Araneomorphae</taxon>
        <taxon>Entelegynae</taxon>
        <taxon>Eresoidea</taxon>
        <taxon>Eresidae</taxon>
        <taxon>Stegodyphus</taxon>
    </lineage>
</organism>
<name>A0A087SVN0_STEMI</name>
<proteinExistence type="predicted"/>
<keyword evidence="2" id="KW-1185">Reference proteome</keyword>
<feature type="non-terminal residue" evidence="1">
    <location>
        <position position="41"/>
    </location>
</feature>
<dbReference type="Proteomes" id="UP000054359">
    <property type="component" value="Unassembled WGS sequence"/>
</dbReference>
<protein>
    <submittedName>
        <fullName evidence="1">Uncharacterized protein</fullName>
    </submittedName>
</protein>
<dbReference type="AlphaFoldDB" id="A0A087SVN0"/>
<accession>A0A087SVN0</accession>
<sequence>MKNLFICQYQHHNKCKLQWYMFRANTFKITNKLLVNISKKN</sequence>
<evidence type="ECO:0000313" key="2">
    <source>
        <dbReference type="Proteomes" id="UP000054359"/>
    </source>
</evidence>
<reference evidence="1 2" key="1">
    <citation type="submission" date="2013-11" db="EMBL/GenBank/DDBJ databases">
        <title>Genome sequencing of Stegodyphus mimosarum.</title>
        <authorList>
            <person name="Bechsgaard J."/>
        </authorList>
    </citation>
    <scope>NUCLEOTIDE SEQUENCE [LARGE SCALE GENOMIC DNA]</scope>
</reference>
<evidence type="ECO:0000313" key="1">
    <source>
        <dbReference type="EMBL" id="KFM56919.1"/>
    </source>
</evidence>